<evidence type="ECO:0000313" key="2">
    <source>
        <dbReference type="EMBL" id="PIR98636.1"/>
    </source>
</evidence>
<sequence length="222" mass="25617">MVSSSVLGTRATVHSPPSSFKEPGSKCSISRHIDLSQDELDELVFQDGLLDPERQRTPGQQCSIPAHEAYSKNIGAHIEPRCRVYQMDSNRSCRCGRCEIAYHEIFDTMLCVEVLEHLSHVWKDSRPILRYKELVGEVGHTLEALNEGFERLAFHDWELKPLELNMCHGCALAYYHLYGGMNRFEVIHHTVTWLWLRRFARDGGELYKPYVEPLFEFASLHV</sequence>
<comment type="caution">
    <text evidence="2">The sequence shown here is derived from an EMBL/GenBank/DDBJ whole genome shotgun (WGS) entry which is preliminary data.</text>
</comment>
<organism evidence="2 3">
    <name type="scientific">Candidatus Colwellbacteria bacterium CG10_big_fil_rev_8_21_14_0_10_41_28</name>
    <dbReference type="NCBI Taxonomy" id="1974539"/>
    <lineage>
        <taxon>Bacteria</taxon>
        <taxon>Candidatus Colwelliibacteriota</taxon>
    </lineage>
</organism>
<protein>
    <submittedName>
        <fullName evidence="2">Uncharacterized protein</fullName>
    </submittedName>
</protein>
<dbReference type="AlphaFoldDB" id="A0A2H0VHS5"/>
<reference evidence="3" key="1">
    <citation type="submission" date="2017-09" db="EMBL/GenBank/DDBJ databases">
        <title>Depth-based differentiation of microbial function through sediment-hosted aquifers and enrichment of novel symbionts in the deep terrestrial subsurface.</title>
        <authorList>
            <person name="Probst A.J."/>
            <person name="Ladd B."/>
            <person name="Jarett J.K."/>
            <person name="Geller-Mcgrath D.E."/>
            <person name="Sieber C.M.K."/>
            <person name="Emerson J.B."/>
            <person name="Anantharaman K."/>
            <person name="Thomas B.C."/>
            <person name="Malmstrom R."/>
            <person name="Stieglmeier M."/>
            <person name="Klingl A."/>
            <person name="Woyke T."/>
            <person name="Ryan C.M."/>
            <person name="Banfield J.F."/>
        </authorList>
    </citation>
    <scope>NUCLEOTIDE SEQUENCE [LARGE SCALE GENOMIC DNA]</scope>
</reference>
<feature type="region of interest" description="Disordered" evidence="1">
    <location>
        <begin position="1"/>
        <end position="26"/>
    </location>
</feature>
<evidence type="ECO:0000256" key="1">
    <source>
        <dbReference type="SAM" id="MobiDB-lite"/>
    </source>
</evidence>
<accession>A0A2H0VHS5</accession>
<dbReference type="EMBL" id="PFAG01000006">
    <property type="protein sequence ID" value="PIR98636.1"/>
    <property type="molecule type" value="Genomic_DNA"/>
</dbReference>
<name>A0A2H0VHS5_9BACT</name>
<proteinExistence type="predicted"/>
<evidence type="ECO:0000313" key="3">
    <source>
        <dbReference type="Proteomes" id="UP000230776"/>
    </source>
</evidence>
<dbReference type="Proteomes" id="UP000230776">
    <property type="component" value="Unassembled WGS sequence"/>
</dbReference>
<gene>
    <name evidence="2" type="ORF">COT88_00475</name>
</gene>